<dbReference type="AlphaFoldDB" id="A0A367RD44"/>
<accession>A0A367RD44</accession>
<evidence type="ECO:0000313" key="1">
    <source>
        <dbReference type="EMBL" id="RCJ33322.1"/>
    </source>
</evidence>
<gene>
    <name evidence="1" type="ORF">A6769_25435</name>
</gene>
<dbReference type="EMBL" id="LXQE01000160">
    <property type="protein sequence ID" value="RCJ33322.1"/>
    <property type="molecule type" value="Genomic_DNA"/>
</dbReference>
<evidence type="ECO:0000313" key="2">
    <source>
        <dbReference type="Proteomes" id="UP000252085"/>
    </source>
</evidence>
<reference evidence="1 2" key="1">
    <citation type="submission" date="2016-04" db="EMBL/GenBank/DDBJ databases">
        <authorList>
            <person name="Evans L.H."/>
            <person name="Alamgir A."/>
            <person name="Owens N."/>
            <person name="Weber N.D."/>
            <person name="Virtaneva K."/>
            <person name="Barbian K."/>
            <person name="Babar A."/>
            <person name="Rosenke K."/>
        </authorList>
    </citation>
    <scope>NUCLEOTIDE SEQUENCE [LARGE SCALE GENOMIC DNA]</scope>
    <source>
        <strain evidence="1">NIES-2108</strain>
    </source>
</reference>
<sequence length="132" mass="15294">MTKAILNQEELVKKNISQLLVQLTNIFQNTRGERQEISIQFPPEDEEFSLVEELELLTVNLRGYASQIQSTGQIANQSQAIKQLQAMRVLNIPQIASFYFGSNGNYEQIKSYIRTLDYLRLLLLEYLQLQKP</sequence>
<comment type="caution">
    <text evidence="1">The sequence shown here is derived from an EMBL/GenBank/DDBJ whole genome shotgun (WGS) entry which is preliminary data.</text>
</comment>
<organism evidence="1 2">
    <name type="scientific">Nostoc punctiforme NIES-2108</name>
    <dbReference type="NCBI Taxonomy" id="1356359"/>
    <lineage>
        <taxon>Bacteria</taxon>
        <taxon>Bacillati</taxon>
        <taxon>Cyanobacteriota</taxon>
        <taxon>Cyanophyceae</taxon>
        <taxon>Nostocales</taxon>
        <taxon>Nostocaceae</taxon>
        <taxon>Nostoc</taxon>
    </lineage>
</organism>
<proteinExistence type="predicted"/>
<protein>
    <submittedName>
        <fullName evidence="1">Uncharacterized protein</fullName>
    </submittedName>
</protein>
<dbReference type="Proteomes" id="UP000252085">
    <property type="component" value="Unassembled WGS sequence"/>
</dbReference>
<name>A0A367RD44_NOSPU</name>